<reference evidence="2" key="1">
    <citation type="submission" date="2023-03" db="EMBL/GenBank/DDBJ databases">
        <title>Massive genome expansion in bonnet fungi (Mycena s.s.) driven by repeated elements and novel gene families across ecological guilds.</title>
        <authorList>
            <consortium name="Lawrence Berkeley National Laboratory"/>
            <person name="Harder C.B."/>
            <person name="Miyauchi S."/>
            <person name="Viragh M."/>
            <person name="Kuo A."/>
            <person name="Thoen E."/>
            <person name="Andreopoulos B."/>
            <person name="Lu D."/>
            <person name="Skrede I."/>
            <person name="Drula E."/>
            <person name="Henrissat B."/>
            <person name="Morin E."/>
            <person name="Kohler A."/>
            <person name="Barry K."/>
            <person name="LaButti K."/>
            <person name="Morin E."/>
            <person name="Salamov A."/>
            <person name="Lipzen A."/>
            <person name="Mereny Z."/>
            <person name="Hegedus B."/>
            <person name="Baldrian P."/>
            <person name="Stursova M."/>
            <person name="Weitz H."/>
            <person name="Taylor A."/>
            <person name="Grigoriev I.V."/>
            <person name="Nagy L.G."/>
            <person name="Martin F."/>
            <person name="Kauserud H."/>
        </authorList>
    </citation>
    <scope>NUCLEOTIDE SEQUENCE</scope>
    <source>
        <strain evidence="2">CBHHK173m</strain>
    </source>
</reference>
<feature type="transmembrane region" description="Helical" evidence="1">
    <location>
        <begin position="38"/>
        <end position="60"/>
    </location>
</feature>
<dbReference type="AlphaFoldDB" id="A0AAD6XUF3"/>
<dbReference type="Proteomes" id="UP001222325">
    <property type="component" value="Unassembled WGS sequence"/>
</dbReference>
<evidence type="ECO:0000313" key="2">
    <source>
        <dbReference type="EMBL" id="KAJ7103505.1"/>
    </source>
</evidence>
<gene>
    <name evidence="2" type="ORF">B0H15DRAFT_216576</name>
</gene>
<organism evidence="2 3">
    <name type="scientific">Mycena belliarum</name>
    <dbReference type="NCBI Taxonomy" id="1033014"/>
    <lineage>
        <taxon>Eukaryota</taxon>
        <taxon>Fungi</taxon>
        <taxon>Dikarya</taxon>
        <taxon>Basidiomycota</taxon>
        <taxon>Agaricomycotina</taxon>
        <taxon>Agaricomycetes</taxon>
        <taxon>Agaricomycetidae</taxon>
        <taxon>Agaricales</taxon>
        <taxon>Marasmiineae</taxon>
        <taxon>Mycenaceae</taxon>
        <taxon>Mycena</taxon>
    </lineage>
</organism>
<keyword evidence="1" id="KW-0812">Transmembrane</keyword>
<keyword evidence="3" id="KW-1185">Reference proteome</keyword>
<keyword evidence="1" id="KW-1133">Transmembrane helix</keyword>
<feature type="transmembrane region" description="Helical" evidence="1">
    <location>
        <begin position="72"/>
        <end position="97"/>
    </location>
</feature>
<comment type="caution">
    <text evidence="2">The sequence shown here is derived from an EMBL/GenBank/DDBJ whole genome shotgun (WGS) entry which is preliminary data.</text>
</comment>
<feature type="transmembrane region" description="Helical" evidence="1">
    <location>
        <begin position="104"/>
        <end position="123"/>
    </location>
</feature>
<evidence type="ECO:0000256" key="1">
    <source>
        <dbReference type="SAM" id="Phobius"/>
    </source>
</evidence>
<accession>A0AAD6XUF3</accession>
<evidence type="ECO:0008006" key="4">
    <source>
        <dbReference type="Google" id="ProtNLM"/>
    </source>
</evidence>
<name>A0AAD6XUF3_9AGAR</name>
<keyword evidence="1" id="KW-0472">Membrane</keyword>
<proteinExistence type="predicted"/>
<dbReference type="EMBL" id="JARJCN010000002">
    <property type="protein sequence ID" value="KAJ7103505.1"/>
    <property type="molecule type" value="Genomic_DNA"/>
</dbReference>
<protein>
    <recommendedName>
        <fullName evidence="4">MARVEL domain-containing protein</fullName>
    </recommendedName>
</protein>
<evidence type="ECO:0000313" key="3">
    <source>
        <dbReference type="Proteomes" id="UP001222325"/>
    </source>
</evidence>
<sequence>MCPHRLRMKSALRSRLFRPNLRSNPAGMSFVQAHYHPFLFTMMLLSGTAELGLTAFLVNAGNTNGTWPSPRYHALLLFILFNATWTVLFATAYMLWLLDSAKHVLANIASSIFWLSATVVLWVNPFVRSNILLQLNSLQGVSAGIFHSTRTGGRCPTSPPISRCRQSLTVEALAWTEFAISAVALFFTCIWAGRTSGRRSVRDSRRMV</sequence>
<feature type="transmembrane region" description="Helical" evidence="1">
    <location>
        <begin position="172"/>
        <end position="192"/>
    </location>
</feature>